<sequence length="76" mass="8882">MTIKFSKALSPSIRMGYMVLEKFEVYNSTVRLLNQYVIARYHLSTLLINTILITCDNVSAGNHLRNRKRPQKPYNH</sequence>
<reference evidence="1" key="1">
    <citation type="submission" date="2017-04" db="EMBL/GenBank/DDBJ databases">
        <title>Complete Genome Sequences of Twelve Strains of a Stable Defined Moderately Diverse Mouse Microbiota 2 (sDMDMm2).</title>
        <authorList>
            <person name="Uchimura Y."/>
            <person name="Wyss M."/>
            <person name="Brugiroux S."/>
            <person name="Limenitakis J.P."/>
            <person name="Stecher B."/>
            <person name="McCoy K.D."/>
            <person name="Macpherson A.J."/>
        </authorList>
    </citation>
    <scope>NUCLEOTIDE SEQUENCE</scope>
    <source>
        <strain evidence="1">YL58</strain>
    </source>
</reference>
<name>A0A1V0QEM8_9FIRM</name>
<proteinExistence type="predicted"/>
<dbReference type="AlphaFoldDB" id="A0A1V0QEM8"/>
<dbReference type="KEGG" id="byl:A4V09_24065"/>
<organism evidence="1 2">
    <name type="scientific">Blautia pseudococcoides</name>
    <dbReference type="NCBI Taxonomy" id="1796616"/>
    <lineage>
        <taxon>Bacteria</taxon>
        <taxon>Bacillati</taxon>
        <taxon>Bacillota</taxon>
        <taxon>Clostridia</taxon>
        <taxon>Lachnospirales</taxon>
        <taxon>Lachnospiraceae</taxon>
        <taxon>Blautia</taxon>
    </lineage>
</organism>
<dbReference type="Proteomes" id="UP000092574">
    <property type="component" value="Chromosome"/>
</dbReference>
<protein>
    <submittedName>
        <fullName evidence="1">Uncharacterized protein</fullName>
    </submittedName>
</protein>
<evidence type="ECO:0000313" key="1">
    <source>
        <dbReference type="EMBL" id="ARE64897.1"/>
    </source>
</evidence>
<keyword evidence="2" id="KW-1185">Reference proteome</keyword>
<evidence type="ECO:0000313" key="2">
    <source>
        <dbReference type="Proteomes" id="UP000092574"/>
    </source>
</evidence>
<dbReference type="EMBL" id="CP015405">
    <property type="protein sequence ID" value="ARE64897.1"/>
    <property type="molecule type" value="Genomic_DNA"/>
</dbReference>
<gene>
    <name evidence="1" type="ORF">A4V09_24065</name>
</gene>
<accession>A0A1V0QEM8</accession>